<dbReference type="Pfam" id="PF01764">
    <property type="entry name" value="Lipase_3"/>
    <property type="match status" value="1"/>
</dbReference>
<keyword evidence="3 5" id="KW-0442">Lipid degradation</keyword>
<dbReference type="EMBL" id="JBDFQZ010000009">
    <property type="protein sequence ID" value="KAK9689931.1"/>
    <property type="molecule type" value="Genomic_DNA"/>
</dbReference>
<dbReference type="EC" id="3.1.1.-" evidence="5"/>
<dbReference type="GO" id="GO:0008970">
    <property type="term" value="F:phospholipase A1 activity"/>
    <property type="evidence" value="ECO:0007669"/>
    <property type="project" value="UniProtKB-UniRule"/>
</dbReference>
<sequence>MEDGQELGLNPEGPTWAELLGSDNWDNLLDPLNDQLRHLIIRCGDLCQVTYDTFINDPNSSYCGCSRYGKADLLRKTAFSGGSDRYDVVGYLYATAKVSVPEAFLLKSWSREKWDRESNWIGYVAVTNEAASAVAGRREIYVVWRGTTRNYEWVDVLGAKLQSAMTLLRDSIHHDIQEGDDDSDNEDDHHHNSPKVMRGWLTMYTSDDPKSPFTKLSARTQLITIIKQLLKKHKHENLSIIFTGHSLGATLSVISAFDIVENLTTEIPVSAIVFGCPKVGNKSFKERFYSHNKLKVLHVKNTIDLIPHYPPRLMHYVHLGVELEIDTRKSHYLKNSTKTDDLHNLQAMLHVVNGWHGVHREFKLVIPRSIALVNKSCDFLKEECLVPPCWWVEKNKGMVLNEFGEWVLTRPEKEPTPEFD</sequence>
<dbReference type="InterPro" id="IPR033556">
    <property type="entry name" value="PLA"/>
</dbReference>
<reference evidence="7" key="1">
    <citation type="submission" date="2024-03" db="EMBL/GenBank/DDBJ databases">
        <title>WGS assembly of Saponaria officinalis var. Norfolk2.</title>
        <authorList>
            <person name="Jenkins J."/>
            <person name="Shu S."/>
            <person name="Grimwood J."/>
            <person name="Barry K."/>
            <person name="Goodstein D."/>
            <person name="Schmutz J."/>
            <person name="Leebens-Mack J."/>
            <person name="Osbourn A."/>
        </authorList>
    </citation>
    <scope>NUCLEOTIDE SEQUENCE [LARGE SCALE GENOMIC DNA]</scope>
    <source>
        <strain evidence="7">JIC</strain>
    </source>
</reference>
<dbReference type="GO" id="GO:0016042">
    <property type="term" value="P:lipid catabolic process"/>
    <property type="evidence" value="ECO:0007669"/>
    <property type="project" value="UniProtKB-UniRule"/>
</dbReference>
<evidence type="ECO:0000256" key="3">
    <source>
        <dbReference type="ARBA" id="ARBA00022963"/>
    </source>
</evidence>
<gene>
    <name evidence="7" type="ORF">RND81_09G092000</name>
</gene>
<keyword evidence="2 5" id="KW-0378">Hydrolase</keyword>
<dbReference type="SUPFAM" id="SSF53474">
    <property type="entry name" value="alpha/beta-Hydrolases"/>
    <property type="match status" value="1"/>
</dbReference>
<proteinExistence type="inferred from homology"/>
<dbReference type="PANTHER" id="PTHR31828">
    <property type="entry name" value="PHOSPHOLIPASE A1-IIGAMMA"/>
    <property type="match status" value="1"/>
</dbReference>
<dbReference type="Proteomes" id="UP001443914">
    <property type="component" value="Unassembled WGS sequence"/>
</dbReference>
<comment type="function">
    <text evidence="5">Acylhydrolase that catalyzes the hydrolysis of phospholipids at the sn-1 position.</text>
</comment>
<dbReference type="AlphaFoldDB" id="A0AAW1IKN7"/>
<dbReference type="PANTHER" id="PTHR31828:SF10">
    <property type="entry name" value="PHOSPHOLIPASE A1-IIDELTA"/>
    <property type="match status" value="1"/>
</dbReference>
<evidence type="ECO:0000256" key="4">
    <source>
        <dbReference type="ARBA" id="ARBA00023098"/>
    </source>
</evidence>
<comment type="similarity">
    <text evidence="1 5">Belongs to the AB hydrolase superfamily. Lipase family.</text>
</comment>
<name>A0AAW1IKN7_SAPOF</name>
<dbReference type="InterPro" id="IPR029058">
    <property type="entry name" value="AB_hydrolase_fold"/>
</dbReference>
<accession>A0AAW1IKN7</accession>
<evidence type="ECO:0000313" key="7">
    <source>
        <dbReference type="EMBL" id="KAK9689931.1"/>
    </source>
</evidence>
<dbReference type="InterPro" id="IPR002921">
    <property type="entry name" value="Fungal_lipase-type"/>
</dbReference>
<evidence type="ECO:0000259" key="6">
    <source>
        <dbReference type="Pfam" id="PF01764"/>
    </source>
</evidence>
<evidence type="ECO:0000256" key="1">
    <source>
        <dbReference type="ARBA" id="ARBA00010701"/>
    </source>
</evidence>
<evidence type="ECO:0000256" key="5">
    <source>
        <dbReference type="RuleBase" id="RU367093"/>
    </source>
</evidence>
<comment type="caution">
    <text evidence="7">The sequence shown here is derived from an EMBL/GenBank/DDBJ whole genome shotgun (WGS) entry which is preliminary data.</text>
</comment>
<dbReference type="GO" id="GO:0005737">
    <property type="term" value="C:cytoplasm"/>
    <property type="evidence" value="ECO:0007669"/>
    <property type="project" value="UniProtKB-ARBA"/>
</dbReference>
<evidence type="ECO:0000313" key="8">
    <source>
        <dbReference type="Proteomes" id="UP001443914"/>
    </source>
</evidence>
<feature type="domain" description="Fungal lipase-type" evidence="6">
    <location>
        <begin position="141"/>
        <end position="312"/>
    </location>
</feature>
<dbReference type="CDD" id="cd00519">
    <property type="entry name" value="Lipase_3"/>
    <property type="match status" value="1"/>
</dbReference>
<keyword evidence="4 5" id="KW-0443">Lipid metabolism</keyword>
<keyword evidence="8" id="KW-1185">Reference proteome</keyword>
<evidence type="ECO:0000256" key="2">
    <source>
        <dbReference type="ARBA" id="ARBA00022801"/>
    </source>
</evidence>
<dbReference type="FunFam" id="3.40.50.1820:FF:000065">
    <property type="entry name" value="Phospholipase A1-II 3"/>
    <property type="match status" value="1"/>
</dbReference>
<dbReference type="Gene3D" id="3.40.50.1820">
    <property type="entry name" value="alpha/beta hydrolase"/>
    <property type="match status" value="1"/>
</dbReference>
<organism evidence="7 8">
    <name type="scientific">Saponaria officinalis</name>
    <name type="common">Common soapwort</name>
    <name type="synonym">Lychnis saponaria</name>
    <dbReference type="NCBI Taxonomy" id="3572"/>
    <lineage>
        <taxon>Eukaryota</taxon>
        <taxon>Viridiplantae</taxon>
        <taxon>Streptophyta</taxon>
        <taxon>Embryophyta</taxon>
        <taxon>Tracheophyta</taxon>
        <taxon>Spermatophyta</taxon>
        <taxon>Magnoliopsida</taxon>
        <taxon>eudicotyledons</taxon>
        <taxon>Gunneridae</taxon>
        <taxon>Pentapetalae</taxon>
        <taxon>Caryophyllales</taxon>
        <taxon>Caryophyllaceae</taxon>
        <taxon>Caryophylleae</taxon>
        <taxon>Saponaria</taxon>
    </lineage>
</organism>
<protein>
    <recommendedName>
        <fullName evidence="5">Phospholipase A1</fullName>
        <ecNumber evidence="5">3.1.1.-</ecNumber>
    </recommendedName>
</protein>